<evidence type="ECO:0000256" key="1">
    <source>
        <dbReference type="SAM" id="MobiDB-lite"/>
    </source>
</evidence>
<feature type="domain" description="J" evidence="3">
    <location>
        <begin position="341"/>
        <end position="409"/>
    </location>
</feature>
<keyword evidence="2" id="KW-0472">Membrane</keyword>
<dbReference type="AlphaFoldDB" id="D8U022"/>
<dbReference type="InterPro" id="IPR018253">
    <property type="entry name" value="DnaJ_domain_CS"/>
</dbReference>
<dbReference type="OrthoDB" id="543408at2759"/>
<feature type="transmembrane region" description="Helical" evidence="2">
    <location>
        <begin position="182"/>
        <end position="204"/>
    </location>
</feature>
<evidence type="ECO:0000259" key="3">
    <source>
        <dbReference type="PROSITE" id="PS50076"/>
    </source>
</evidence>
<dbReference type="SMART" id="SM00271">
    <property type="entry name" value="DnaJ"/>
    <property type="match status" value="1"/>
</dbReference>
<evidence type="ECO:0000313" key="5">
    <source>
        <dbReference type="Proteomes" id="UP000001058"/>
    </source>
</evidence>
<dbReference type="KEGG" id="vcn:VOLCADRAFT_105324"/>
<dbReference type="PROSITE" id="PS50076">
    <property type="entry name" value="DNAJ_2"/>
    <property type="match status" value="1"/>
</dbReference>
<dbReference type="PROSITE" id="PS00636">
    <property type="entry name" value="DNAJ_1"/>
    <property type="match status" value="1"/>
</dbReference>
<dbReference type="InterPro" id="IPR001623">
    <property type="entry name" value="DnaJ_domain"/>
</dbReference>
<feature type="compositionally biased region" description="Basic and acidic residues" evidence="1">
    <location>
        <begin position="398"/>
        <end position="410"/>
    </location>
</feature>
<dbReference type="CDD" id="cd06257">
    <property type="entry name" value="DnaJ"/>
    <property type="match status" value="1"/>
</dbReference>
<feature type="compositionally biased region" description="Gly residues" evidence="1">
    <location>
        <begin position="293"/>
        <end position="302"/>
    </location>
</feature>
<feature type="transmembrane region" description="Helical" evidence="2">
    <location>
        <begin position="210"/>
        <end position="232"/>
    </location>
</feature>
<gene>
    <name evidence="4" type="primary">dnj5</name>
    <name evidence="4" type="ORF">VOLCADRAFT_105324</name>
</gene>
<feature type="region of interest" description="Disordered" evidence="1">
    <location>
        <begin position="368"/>
        <end position="410"/>
    </location>
</feature>
<dbReference type="eggNOG" id="KOG0714">
    <property type="taxonomic scope" value="Eukaryota"/>
</dbReference>
<dbReference type="PANTHER" id="PTHR24074">
    <property type="entry name" value="CO-CHAPERONE PROTEIN DJLA"/>
    <property type="match status" value="1"/>
</dbReference>
<feature type="compositionally biased region" description="Basic and acidic residues" evidence="1">
    <location>
        <begin position="368"/>
        <end position="382"/>
    </location>
</feature>
<dbReference type="SUPFAM" id="SSF46565">
    <property type="entry name" value="Chaperone J-domain"/>
    <property type="match status" value="1"/>
</dbReference>
<dbReference type="RefSeq" id="XP_002952071.1">
    <property type="nucleotide sequence ID" value="XM_002952025.1"/>
</dbReference>
<dbReference type="EMBL" id="GL378348">
    <property type="protein sequence ID" value="EFJ46862.1"/>
    <property type="molecule type" value="Genomic_DNA"/>
</dbReference>
<dbReference type="InterPro" id="IPR050817">
    <property type="entry name" value="DjlA_DnaK_co-chaperone"/>
</dbReference>
<keyword evidence="5" id="KW-1185">Reference proteome</keyword>
<dbReference type="PRINTS" id="PR00625">
    <property type="entry name" value="JDOMAIN"/>
</dbReference>
<dbReference type="Gene3D" id="1.10.287.110">
    <property type="entry name" value="DnaJ domain"/>
    <property type="match status" value="1"/>
</dbReference>
<protein>
    <submittedName>
        <fullName evidence="4">Molecular chaperone</fullName>
    </submittedName>
</protein>
<organism evidence="5">
    <name type="scientific">Volvox carteri f. nagariensis</name>
    <dbReference type="NCBI Taxonomy" id="3068"/>
    <lineage>
        <taxon>Eukaryota</taxon>
        <taxon>Viridiplantae</taxon>
        <taxon>Chlorophyta</taxon>
        <taxon>core chlorophytes</taxon>
        <taxon>Chlorophyceae</taxon>
        <taxon>CS clade</taxon>
        <taxon>Chlamydomonadales</taxon>
        <taxon>Volvocaceae</taxon>
        <taxon>Volvox</taxon>
    </lineage>
</organism>
<accession>D8U022</accession>
<dbReference type="InParanoid" id="D8U022"/>
<dbReference type="Pfam" id="PF00226">
    <property type="entry name" value="DnaJ"/>
    <property type="match status" value="1"/>
</dbReference>
<dbReference type="STRING" id="3068.D8U022"/>
<dbReference type="InterPro" id="IPR036869">
    <property type="entry name" value="J_dom_sf"/>
</dbReference>
<evidence type="ECO:0000256" key="2">
    <source>
        <dbReference type="SAM" id="Phobius"/>
    </source>
</evidence>
<keyword evidence="2" id="KW-0812">Transmembrane</keyword>
<keyword evidence="2" id="KW-1133">Transmembrane helix</keyword>
<evidence type="ECO:0000313" key="4">
    <source>
        <dbReference type="EMBL" id="EFJ46862.1"/>
    </source>
</evidence>
<dbReference type="Proteomes" id="UP000001058">
    <property type="component" value="Unassembled WGS sequence"/>
</dbReference>
<dbReference type="GeneID" id="9617220"/>
<feature type="region of interest" description="Disordered" evidence="1">
    <location>
        <begin position="290"/>
        <end position="342"/>
    </location>
</feature>
<name>D8U022_VOLCA</name>
<sequence>MPFWCISTEASVTLHSAQIGRDYVATRYNPMTRRHEPRWETAWHTVAPNWRYSRRWTAESEETQIYGGSKYRNDTALGRMRPGEYVRQALTYGDYVRRTADKEQPERLIPFRLSPDEAVEAAKQAIRQSELRAAEHQLLQTYGGDRVQLVVLEVELGRLSATPVFSPVYVFKTRVRGTAMRTYVAVAAAAAVAGPLALLASGAVGPGISLPAALLVGVGLPYLLAYGLASLWPELHSGFLRLRARLQRPLPDAAQDEQERWWRYEWVKQDTNDWQGYSYSDEGRYSHSYRRPGAGGEGGSRGASGAEWGWQQDRSGAGGAGQQKQRQEATGRAAPGSDPKGYYHILGVSPSSSTEEIQAAFRAAALKWHPDRQPDPARKAESTRQFQSAQEAYSVLRDPNRRAAYDRGFV</sequence>
<proteinExistence type="predicted"/>
<reference evidence="4 5" key="1">
    <citation type="journal article" date="2010" name="Science">
        <title>Genomic analysis of organismal complexity in the multicellular green alga Volvox carteri.</title>
        <authorList>
            <person name="Prochnik S.E."/>
            <person name="Umen J."/>
            <person name="Nedelcu A.M."/>
            <person name="Hallmann A."/>
            <person name="Miller S.M."/>
            <person name="Nishii I."/>
            <person name="Ferris P."/>
            <person name="Kuo A."/>
            <person name="Mitros T."/>
            <person name="Fritz-Laylin L.K."/>
            <person name="Hellsten U."/>
            <person name="Chapman J."/>
            <person name="Simakov O."/>
            <person name="Rensing S.A."/>
            <person name="Terry A."/>
            <person name="Pangilinan J."/>
            <person name="Kapitonov V."/>
            <person name="Jurka J."/>
            <person name="Salamov A."/>
            <person name="Shapiro H."/>
            <person name="Schmutz J."/>
            <person name="Grimwood J."/>
            <person name="Lindquist E."/>
            <person name="Lucas S."/>
            <person name="Grigoriev I.V."/>
            <person name="Schmitt R."/>
            <person name="Kirk D."/>
            <person name="Rokhsar D.S."/>
        </authorList>
    </citation>
    <scope>NUCLEOTIDE SEQUENCE [LARGE SCALE GENOMIC DNA]</scope>
    <source>
        <strain evidence="5">f. Nagariensis / Eve</strain>
    </source>
</reference>